<feature type="active site" description="Proton acceptor; for dehydratase activity" evidence="9">
    <location>
        <position position="971"/>
    </location>
</feature>
<dbReference type="InterPro" id="IPR002364">
    <property type="entry name" value="Quin_OxRdtase/zeta-crystal_CS"/>
</dbReference>
<evidence type="ECO:0000313" key="14">
    <source>
        <dbReference type="Proteomes" id="UP000222531"/>
    </source>
</evidence>
<dbReference type="SUPFAM" id="SSF47336">
    <property type="entry name" value="ACP-like"/>
    <property type="match status" value="1"/>
</dbReference>
<evidence type="ECO:0000256" key="7">
    <source>
        <dbReference type="ARBA" id="ARBA00023268"/>
    </source>
</evidence>
<dbReference type="Gene3D" id="3.40.366.10">
    <property type="entry name" value="Malonyl-Coenzyme A Acyl Carrier Protein, domain 2"/>
    <property type="match status" value="1"/>
</dbReference>
<dbReference type="InterPro" id="IPR014043">
    <property type="entry name" value="Acyl_transferase_dom"/>
</dbReference>
<protein>
    <submittedName>
        <fullName evidence="13">Beta-ketoacyl synthase</fullName>
    </submittedName>
</protein>
<dbReference type="InterPro" id="IPR049551">
    <property type="entry name" value="PKS_DH_C"/>
</dbReference>
<dbReference type="InterPro" id="IPR036299">
    <property type="entry name" value="Polyketide_synth_docking_sf"/>
</dbReference>
<dbReference type="InterPro" id="IPR014030">
    <property type="entry name" value="Ketoacyl_synth_N"/>
</dbReference>
<dbReference type="GO" id="GO:0016491">
    <property type="term" value="F:oxidoreductase activity"/>
    <property type="evidence" value="ECO:0007669"/>
    <property type="project" value="InterPro"/>
</dbReference>
<dbReference type="InterPro" id="IPR016039">
    <property type="entry name" value="Thiolase-like"/>
</dbReference>
<dbReference type="Pfam" id="PF21089">
    <property type="entry name" value="PKS_DH_N"/>
    <property type="match status" value="1"/>
</dbReference>
<dbReference type="SMART" id="SM00827">
    <property type="entry name" value="PKS_AT"/>
    <property type="match status" value="1"/>
</dbReference>
<dbReference type="Pfam" id="PF08659">
    <property type="entry name" value="KR"/>
    <property type="match status" value="1"/>
</dbReference>
<dbReference type="Pfam" id="PF16197">
    <property type="entry name" value="KAsynt_C_assoc"/>
    <property type="match status" value="1"/>
</dbReference>
<dbReference type="InterPro" id="IPR013154">
    <property type="entry name" value="ADH-like_N"/>
</dbReference>
<dbReference type="SMART" id="SM01294">
    <property type="entry name" value="PKS_PP_betabranch"/>
    <property type="match status" value="1"/>
</dbReference>
<dbReference type="FunFam" id="3.40.47.10:FF:000019">
    <property type="entry name" value="Polyketide synthase type I"/>
    <property type="match status" value="1"/>
</dbReference>
<comment type="cofactor">
    <cofactor evidence="1">
        <name>pantetheine 4'-phosphate</name>
        <dbReference type="ChEBI" id="CHEBI:47942"/>
    </cofactor>
</comment>
<keyword evidence="6" id="KW-0045">Antibiotic biosynthesis</keyword>
<dbReference type="PROSITE" id="PS52019">
    <property type="entry name" value="PKS_MFAS_DH"/>
    <property type="match status" value="1"/>
</dbReference>
<dbReference type="SMART" id="SM00823">
    <property type="entry name" value="PKS_PP"/>
    <property type="match status" value="1"/>
</dbReference>
<dbReference type="CDD" id="cd05195">
    <property type="entry name" value="enoyl_red"/>
    <property type="match status" value="1"/>
</dbReference>
<dbReference type="Pfam" id="PF00698">
    <property type="entry name" value="Acyl_transf_1"/>
    <property type="match status" value="1"/>
</dbReference>
<evidence type="ECO:0000313" key="13">
    <source>
        <dbReference type="EMBL" id="PHQ48321.1"/>
    </source>
</evidence>
<sequence>MSHEVPNEEKLRDYLKRVTADLRRTRRRLAELEDGGHEPIAIVGMSCRFPGGVTSPEELWQLLATGGDGIAEFPADRGWDLDRLFDEDPDNSGTSYVREGGFLQGVTEFDADFFGISPREAVAMDPQQRLLLETSWEALEHAGVPPLSLRGSRTGVFAGTNGQDYMRLLADAEDDTEGYLGTGNAASALSGRISYTLGLEGPAVTVDTACSSSLVALHLAGEALRHGECTLALAGGITVMSTPGAFVEFSRQRGLAADGRCKAFSDSADGTGWAEGVGMLVLERLADAERNGHKVLAVMRGSAVNQDGASSGLTAPNGPSQQRVIRQALESAGLAPEQVDAVEAHGTGTTLGDPIEAQALLATYGQGRAEGRPLWLGSVKSNLGHTQAAAGVAGVMKMVMAMRHGVLPRTLHVDEPSSKVDWTAGAVELLTDAVQWPETGEPRRAGVSAFGVSGTNAHVILEGVVAPAQPAAESDADADAGSGAVVPWVVSARSAEALRAQAGQLASFVGSRPGLRLVDAGHSLVSGRAGLEHRAVVLGAGRQELVNALDALAADRSTVEVVRGVAGSPGGVVFVFPGQGSQWVGMAAGLLDASPVFAGRMGECAAALEPFVDWSLLDVVRSGDASLLERVDVVQPVLFAVMVSLAAVWRSYGVEPAAVVGHSQGEIAAACVAGGLSLGDAARVVALRSRLLLDLAGAGGMLSLALPLEEAVQRLEPHGSAVSVAAVNGPGSVVVSGEPAALEAVRAQCEVDGVRARMVPVDYASHSAQVEVIEERLLEVLAPLEPRSGQVPFYSAVTGTQVDTAMLDAGYWYRNLRQTVEFAKATEQLLADGHDVFIETSAHPVLLMGVEETADAAERSVTTIGTLRRGEGGQERMLASLAEAYVRGVDVDWATVFTGTGARRVDLPTYPFQRQRYWPRPSATALHDVASIGMRSAGHPLLGAGVRLADTGGHLFTGRLSLQSHAWVADHAVADAVLLPGTGLLELAVHAGDQIGFPTVEELTLEAPLVLPERGAVQVQLVVDGPDESQDPDGPEASRALYLYSRPDDAPADQPWTRHASGLLSSAVPAPVAETEAWPPADAEAVEVDGCYDDLRDRGYGYGPVFQGLRRAWRRGSEVFAEVALPEQAAADARAYGLHPALLDAALHAIGFGAGLSAEADSGQARLPFSWNGVTLHAAGASALRVRLSPADGDGIALSVSDQHGQPVASVGALTLRTVSLDQLTPASAHHDALFRVDWTTLRTPEGGPVSRAIVGAVPEEAAEVFADTGAYADLAALGDAVAAGVPVPETVLVFAPPPATDAGVPLAEAVRKAAHRTLALVQGWLADDRFASSRLVLVTRGAVATERGEHVTDLVNAPSWGLLRSAQSEHPDRFVLVDLDGHEDAYPALAAVAALDEPQLAVRRGTFRAARLTRAATGSATLLSPPAGSATWRLDIPVKGSLDGLALVDNAEATAPLGEGQIRVAVRAAGVNFRDVVLALGVVPNEETMGSEGAGVVLEVGPGVIDLAPGDRVMGLFIGGFGPVAVTDRKVVAPMPEGWSFVQAASVPVTFLTAYYALTDLAAVRPGEKVLVHAAAGGVGTAAVQLARHLGAEVYGTASRGKWDTLRALGLDDTHIASSRTAEFQESFLAATDGRGMDVVLDSLSGELVDASLRLLPGGGRFLEMGKTDIRDADEVAARHEGVRYRAFDLGEAGHDRIQEMLTELLALFRDGVLRTPPVTAWDIHRAPEAYRFLSQARHVGKVVLTLPSAPDPDGTVLLTGATGTLGGLLARHLVTRQGVRNLLLTSRRGSDSPGAAELVADLTEAGATVRLVACDTGDRTALAALLASVPADHPLTAVVHAAGVLDDGVVESLTPERLDVVLRPKVDAAVNLHELTLGADLTSFVLFSSAASTFGSAGQGNYAAANAFLDALAQHRRARGLPATSMAWGLWEQASDMTGHLGATDLTRIKRQGAALLTSEQGLELYDLAAASDESLMVAVPLDTGSLRRQDGTVPALFRSVASGGRRTRRTVNGPAATAEGPTLVERLTALPATERLTALLDLVRTQAAGVLGHSSPDLIEPGRAFREIGFDSLTAVEFRNRLGASTGKRWPVTLVFDYPTPEALAGHLVAKLLPEGTAAPSGTLAPAEPSEQGRSRPAGILTELERLEAALAAAEPDSGTRAGVVERLQALLTKLTEAPADDPGTGTAAEQVTAESLFAYIDQKYGKS</sequence>
<dbReference type="Gene3D" id="3.40.50.720">
    <property type="entry name" value="NAD(P)-binding Rossmann-like Domain"/>
    <property type="match status" value="1"/>
</dbReference>
<dbReference type="Gene3D" id="3.40.50.11460">
    <property type="match status" value="1"/>
</dbReference>
<dbReference type="FunFam" id="3.90.180.10:FF:000032">
    <property type="entry name" value="Probable polyketide synthase pks1"/>
    <property type="match status" value="1"/>
</dbReference>
<feature type="region of interest" description="C-terminal hotdog fold" evidence="9">
    <location>
        <begin position="1083"/>
        <end position="1225"/>
    </location>
</feature>
<keyword evidence="14" id="KW-1185">Reference proteome</keyword>
<dbReference type="GO" id="GO:0004315">
    <property type="term" value="F:3-oxoacyl-[acyl-carrier-protein] synthase activity"/>
    <property type="evidence" value="ECO:0007669"/>
    <property type="project" value="InterPro"/>
</dbReference>
<keyword evidence="7" id="KW-0511">Multifunctional enzyme</keyword>
<dbReference type="SMART" id="SM00822">
    <property type="entry name" value="PKS_KR"/>
    <property type="match status" value="1"/>
</dbReference>
<dbReference type="InterPro" id="IPR020843">
    <property type="entry name" value="ER"/>
</dbReference>
<organism evidence="13 14">
    <name type="scientific">Streptomyces cinnamoneus</name>
    <name type="common">Streptoverticillium cinnamoneum</name>
    <dbReference type="NCBI Taxonomy" id="53446"/>
    <lineage>
        <taxon>Bacteria</taxon>
        <taxon>Bacillati</taxon>
        <taxon>Actinomycetota</taxon>
        <taxon>Actinomycetes</taxon>
        <taxon>Kitasatosporales</taxon>
        <taxon>Streptomycetaceae</taxon>
        <taxon>Streptomyces</taxon>
        <taxon>Streptomyces cinnamoneus group</taxon>
    </lineage>
</organism>
<dbReference type="InterPro" id="IPR032821">
    <property type="entry name" value="PKS_assoc"/>
</dbReference>
<dbReference type="InterPro" id="IPR009081">
    <property type="entry name" value="PP-bd_ACP"/>
</dbReference>
<dbReference type="SUPFAM" id="SSF101173">
    <property type="entry name" value="Docking domain B of the erythromycin polyketide synthase (DEBS)"/>
    <property type="match status" value="1"/>
</dbReference>
<evidence type="ECO:0000256" key="1">
    <source>
        <dbReference type="ARBA" id="ARBA00001957"/>
    </source>
</evidence>
<dbReference type="InterPro" id="IPR018201">
    <property type="entry name" value="Ketoacyl_synth_AS"/>
</dbReference>
<dbReference type="FunFam" id="3.40.50.720:FF:000209">
    <property type="entry name" value="Polyketide synthase Pks12"/>
    <property type="match status" value="1"/>
</dbReference>
<dbReference type="InterPro" id="IPR057326">
    <property type="entry name" value="KR_dom"/>
</dbReference>
<dbReference type="RefSeq" id="WP_099202843.1">
    <property type="nucleotide sequence ID" value="NZ_NHZO01000168.1"/>
</dbReference>
<dbReference type="FunFam" id="3.40.366.10:FF:000002">
    <property type="entry name" value="Probable polyketide synthase 2"/>
    <property type="match status" value="1"/>
</dbReference>
<dbReference type="PROSITE" id="PS50075">
    <property type="entry name" value="CARRIER"/>
    <property type="match status" value="1"/>
</dbReference>
<dbReference type="PANTHER" id="PTHR43775:SF51">
    <property type="entry name" value="INACTIVE PHENOLPHTHIOCEROL SYNTHESIS POLYKETIDE SYNTHASE TYPE I PKS1-RELATED"/>
    <property type="match status" value="1"/>
</dbReference>
<dbReference type="Pfam" id="PF00550">
    <property type="entry name" value="PP-binding"/>
    <property type="match status" value="1"/>
</dbReference>
<dbReference type="InterPro" id="IPR011032">
    <property type="entry name" value="GroES-like_sf"/>
</dbReference>
<keyword evidence="8" id="KW-0012">Acyltransferase</keyword>
<dbReference type="CDD" id="cd08956">
    <property type="entry name" value="KR_3_FAS_SDR_x"/>
    <property type="match status" value="1"/>
</dbReference>
<comment type="caution">
    <text evidence="13">The sequence shown here is derived from an EMBL/GenBank/DDBJ whole genome shotgun (WGS) entry which is preliminary data.</text>
</comment>
<dbReference type="FunFam" id="1.10.1200.10:FF:000007">
    <property type="entry name" value="Probable polyketide synthase pks17"/>
    <property type="match status" value="1"/>
</dbReference>
<dbReference type="InterPro" id="IPR042104">
    <property type="entry name" value="PKS_dehydratase_sf"/>
</dbReference>
<gene>
    <name evidence="13" type="ORF">BLA24_33525</name>
</gene>
<dbReference type="InterPro" id="IPR020806">
    <property type="entry name" value="PKS_PP-bd"/>
</dbReference>
<dbReference type="InterPro" id="IPR016035">
    <property type="entry name" value="Acyl_Trfase/lysoPLipase"/>
</dbReference>
<evidence type="ECO:0000256" key="2">
    <source>
        <dbReference type="ARBA" id="ARBA00004792"/>
    </source>
</evidence>
<dbReference type="Gene3D" id="3.30.70.3290">
    <property type="match status" value="1"/>
</dbReference>
<dbReference type="Pfam" id="PF02801">
    <property type="entry name" value="Ketoacyl-synt_C"/>
    <property type="match status" value="1"/>
</dbReference>
<dbReference type="PROSITE" id="PS01162">
    <property type="entry name" value="QOR_ZETA_CRYSTAL"/>
    <property type="match status" value="1"/>
</dbReference>
<dbReference type="InterPro" id="IPR020807">
    <property type="entry name" value="PKS_DH"/>
</dbReference>
<dbReference type="SUPFAM" id="SSF55048">
    <property type="entry name" value="Probable ACP-binding domain of malonyl-CoA ACP transacylase"/>
    <property type="match status" value="1"/>
</dbReference>
<dbReference type="SMART" id="SM00829">
    <property type="entry name" value="PKS_ER"/>
    <property type="match status" value="1"/>
</dbReference>
<keyword evidence="5" id="KW-0808">Transferase</keyword>
<dbReference type="InterPro" id="IPR036291">
    <property type="entry name" value="NAD(P)-bd_dom_sf"/>
</dbReference>
<evidence type="ECO:0000256" key="3">
    <source>
        <dbReference type="ARBA" id="ARBA00022450"/>
    </source>
</evidence>
<dbReference type="GO" id="GO:0004312">
    <property type="term" value="F:fatty acid synthase activity"/>
    <property type="evidence" value="ECO:0007669"/>
    <property type="project" value="TreeGrafter"/>
</dbReference>
<evidence type="ECO:0000259" key="12">
    <source>
        <dbReference type="PROSITE" id="PS52019"/>
    </source>
</evidence>
<dbReference type="PROSITE" id="PS00606">
    <property type="entry name" value="KS3_1"/>
    <property type="match status" value="1"/>
</dbReference>
<dbReference type="Pfam" id="PF08990">
    <property type="entry name" value="Docking"/>
    <property type="match status" value="1"/>
</dbReference>
<dbReference type="Gene3D" id="3.40.47.10">
    <property type="match status" value="1"/>
</dbReference>
<feature type="domain" description="PKS/mFAS DH" evidence="12">
    <location>
        <begin position="939"/>
        <end position="1225"/>
    </location>
</feature>
<dbReference type="Proteomes" id="UP000222531">
    <property type="component" value="Unassembled WGS sequence"/>
</dbReference>
<dbReference type="CDD" id="cd00833">
    <property type="entry name" value="PKS"/>
    <property type="match status" value="1"/>
</dbReference>
<feature type="active site" description="Proton donor; for dehydratase activity" evidence="9">
    <location>
        <position position="1144"/>
    </location>
</feature>
<dbReference type="Gene3D" id="3.10.129.110">
    <property type="entry name" value="Polyketide synthase dehydratase"/>
    <property type="match status" value="1"/>
</dbReference>
<dbReference type="GO" id="GO:0031177">
    <property type="term" value="F:phosphopantetheine binding"/>
    <property type="evidence" value="ECO:0007669"/>
    <property type="project" value="InterPro"/>
</dbReference>
<feature type="region of interest" description="N-terminal hotdog fold" evidence="9">
    <location>
        <begin position="939"/>
        <end position="1071"/>
    </location>
</feature>
<dbReference type="InterPro" id="IPR020841">
    <property type="entry name" value="PKS_Beta-ketoAc_synthase_dom"/>
</dbReference>
<feature type="domain" description="Carrier" evidence="10">
    <location>
        <begin position="2040"/>
        <end position="2115"/>
    </location>
</feature>
<evidence type="ECO:0000256" key="8">
    <source>
        <dbReference type="ARBA" id="ARBA00023315"/>
    </source>
</evidence>
<keyword evidence="3" id="KW-0596">Phosphopantetheine</keyword>
<dbReference type="InterPro" id="IPR055123">
    <property type="entry name" value="SpnB-like_Rossmann"/>
</dbReference>
<dbReference type="OrthoDB" id="9778690at2"/>
<evidence type="ECO:0000256" key="9">
    <source>
        <dbReference type="PROSITE-ProRule" id="PRU01363"/>
    </source>
</evidence>
<dbReference type="SMART" id="SM00825">
    <property type="entry name" value="PKS_KS"/>
    <property type="match status" value="1"/>
</dbReference>
<dbReference type="InterPro" id="IPR014031">
    <property type="entry name" value="Ketoacyl_synth_C"/>
</dbReference>
<dbReference type="InterPro" id="IPR013968">
    <property type="entry name" value="PKS_KR"/>
</dbReference>
<dbReference type="Pfam" id="PF00109">
    <property type="entry name" value="ketoacyl-synt"/>
    <property type="match status" value="1"/>
</dbReference>
<dbReference type="InterPro" id="IPR036736">
    <property type="entry name" value="ACP-like_sf"/>
</dbReference>
<dbReference type="Gene3D" id="3.90.180.10">
    <property type="entry name" value="Medium-chain alcohol dehydrogenases, catalytic domain"/>
    <property type="match status" value="1"/>
</dbReference>
<keyword evidence="4" id="KW-0597">Phosphoprotein</keyword>
<dbReference type="InterPro" id="IPR049900">
    <property type="entry name" value="PKS_mFAS_DH"/>
</dbReference>
<dbReference type="EMBL" id="NHZO01000168">
    <property type="protein sequence ID" value="PHQ48321.1"/>
    <property type="molecule type" value="Genomic_DNA"/>
</dbReference>
<dbReference type="GO" id="GO:0006633">
    <property type="term" value="P:fatty acid biosynthetic process"/>
    <property type="evidence" value="ECO:0007669"/>
    <property type="project" value="InterPro"/>
</dbReference>
<dbReference type="GO" id="GO:0008270">
    <property type="term" value="F:zinc ion binding"/>
    <property type="evidence" value="ECO:0007669"/>
    <property type="project" value="InterPro"/>
</dbReference>
<dbReference type="SUPFAM" id="SSF53901">
    <property type="entry name" value="Thiolase-like"/>
    <property type="match status" value="1"/>
</dbReference>
<dbReference type="SUPFAM" id="SSF52151">
    <property type="entry name" value="FabD/lysophospholipase-like"/>
    <property type="match status" value="1"/>
</dbReference>
<dbReference type="PANTHER" id="PTHR43775">
    <property type="entry name" value="FATTY ACID SYNTHASE"/>
    <property type="match status" value="1"/>
</dbReference>
<dbReference type="SUPFAM" id="SSF51735">
    <property type="entry name" value="NAD(P)-binding Rossmann-fold domains"/>
    <property type="match status" value="3"/>
</dbReference>
<dbReference type="InterPro" id="IPR015083">
    <property type="entry name" value="NorB/c/GfsB-D-like_docking"/>
</dbReference>
<evidence type="ECO:0000256" key="4">
    <source>
        <dbReference type="ARBA" id="ARBA00022553"/>
    </source>
</evidence>
<dbReference type="Pfam" id="PF13602">
    <property type="entry name" value="ADH_zinc_N_2"/>
    <property type="match status" value="1"/>
</dbReference>
<evidence type="ECO:0000259" key="11">
    <source>
        <dbReference type="PROSITE" id="PS52004"/>
    </source>
</evidence>
<dbReference type="InterPro" id="IPR016036">
    <property type="entry name" value="Malonyl_transacylase_ACP-bd"/>
</dbReference>
<dbReference type="SUPFAM" id="SSF50129">
    <property type="entry name" value="GroES-like"/>
    <property type="match status" value="1"/>
</dbReference>
<dbReference type="SMART" id="SM00826">
    <property type="entry name" value="PKS_DH"/>
    <property type="match status" value="1"/>
</dbReference>
<dbReference type="PROSITE" id="PS52004">
    <property type="entry name" value="KS3_2"/>
    <property type="match status" value="1"/>
</dbReference>
<dbReference type="InterPro" id="IPR049552">
    <property type="entry name" value="PKS_DH_N"/>
</dbReference>
<dbReference type="Pfam" id="PF14765">
    <property type="entry name" value="PS-DH"/>
    <property type="match status" value="1"/>
</dbReference>
<name>A0A2G1XAT7_STRCJ</name>
<comment type="pathway">
    <text evidence="2">Antibiotic biosynthesis.</text>
</comment>
<evidence type="ECO:0000259" key="10">
    <source>
        <dbReference type="PROSITE" id="PS50075"/>
    </source>
</evidence>
<dbReference type="InterPro" id="IPR001227">
    <property type="entry name" value="Ac_transferase_dom_sf"/>
</dbReference>
<evidence type="ECO:0000256" key="5">
    <source>
        <dbReference type="ARBA" id="ARBA00022679"/>
    </source>
</evidence>
<dbReference type="GO" id="GO:0033068">
    <property type="term" value="P:macrolide biosynthetic process"/>
    <property type="evidence" value="ECO:0007669"/>
    <property type="project" value="UniProtKB-ARBA"/>
</dbReference>
<evidence type="ECO:0000256" key="6">
    <source>
        <dbReference type="ARBA" id="ARBA00023194"/>
    </source>
</evidence>
<reference evidence="13 14" key="1">
    <citation type="journal article" date="2017" name="Biochemistry">
        <title>Identification of the Biosynthetic Pathway for the Antibiotic Bicyclomycin.</title>
        <authorList>
            <person name="Patteson J."/>
            <person name="Cai W."/>
            <person name="Johnson R.A."/>
            <person name="Santa Maria K."/>
            <person name="Li B."/>
        </authorList>
    </citation>
    <scope>NUCLEOTIDE SEQUENCE [LARGE SCALE GENOMIC DNA]</scope>
    <source>
        <strain evidence="13 14">ATCC 21532</strain>
    </source>
</reference>
<proteinExistence type="predicted"/>
<dbReference type="Pfam" id="PF22953">
    <property type="entry name" value="SpnB_Rossmann"/>
    <property type="match status" value="1"/>
</dbReference>
<feature type="domain" description="Ketosynthase family 3 (KS3)" evidence="11">
    <location>
        <begin position="37"/>
        <end position="463"/>
    </location>
</feature>
<dbReference type="InterPro" id="IPR050091">
    <property type="entry name" value="PKS_NRPS_Biosynth_Enz"/>
</dbReference>
<dbReference type="Gene3D" id="1.10.1200.10">
    <property type="entry name" value="ACP-like"/>
    <property type="match status" value="1"/>
</dbReference>
<accession>A0A2G1XAT7</accession>
<dbReference type="Pfam" id="PF08240">
    <property type="entry name" value="ADH_N"/>
    <property type="match status" value="1"/>
</dbReference>